<keyword evidence="1" id="KW-0472">Membrane</keyword>
<evidence type="ECO:0000313" key="2">
    <source>
        <dbReference type="EMBL" id="PWR25938.1"/>
    </source>
</evidence>
<keyword evidence="3" id="KW-1185">Reference proteome</keyword>
<feature type="transmembrane region" description="Helical" evidence="1">
    <location>
        <begin position="134"/>
        <end position="154"/>
    </location>
</feature>
<dbReference type="OrthoDB" id="193051at2"/>
<protein>
    <recommendedName>
        <fullName evidence="4">DUF2937 domain-containing protein</fullName>
    </recommendedName>
</protein>
<keyword evidence="1" id="KW-1133">Transmembrane helix</keyword>
<name>A0A317EFU7_9PROT</name>
<dbReference type="EMBL" id="QGLE01000001">
    <property type="protein sequence ID" value="PWR25938.1"/>
    <property type="molecule type" value="Genomic_DNA"/>
</dbReference>
<dbReference type="Proteomes" id="UP000245461">
    <property type="component" value="Unassembled WGS sequence"/>
</dbReference>
<evidence type="ECO:0000256" key="1">
    <source>
        <dbReference type="SAM" id="Phobius"/>
    </source>
</evidence>
<keyword evidence="1" id="KW-0812">Transmembrane</keyword>
<dbReference type="RefSeq" id="WP_109902423.1">
    <property type="nucleotide sequence ID" value="NZ_QGLE01000001.1"/>
</dbReference>
<dbReference type="AlphaFoldDB" id="A0A317EFU7"/>
<proteinExistence type="predicted"/>
<reference evidence="2 3" key="1">
    <citation type="submission" date="2018-05" db="EMBL/GenBank/DDBJ databases">
        <title>Zavarzinia sp. HR-AS.</title>
        <authorList>
            <person name="Lee Y."/>
            <person name="Jeon C.O."/>
        </authorList>
    </citation>
    <scope>NUCLEOTIDE SEQUENCE [LARGE SCALE GENOMIC DNA]</scope>
    <source>
        <strain evidence="2 3">HR-AS</strain>
    </source>
</reference>
<accession>A0A317EFU7</accession>
<comment type="caution">
    <text evidence="2">The sequence shown here is derived from an EMBL/GenBank/DDBJ whole genome shotgun (WGS) entry which is preliminary data.</text>
</comment>
<sequence>MIRHLFLILLVITGGIGASQLPSFARAYEQRLGGALGEVQKMVDAFALQASAEGLDFQQLAERHRQSGDTAVRGTADRMTALADRRGVLAEQKRMLDAAPTSFDKLVSIARFGDGELVRDTLSTYEISATLDPAFGAAGVGLGWLIYGAAGSLFGRRRRSTPGGLVRRRLPK</sequence>
<gene>
    <name evidence="2" type="ORF">DKG74_03025</name>
</gene>
<dbReference type="Pfam" id="PF11157">
    <property type="entry name" value="DUF2937"/>
    <property type="match status" value="1"/>
</dbReference>
<evidence type="ECO:0000313" key="3">
    <source>
        <dbReference type="Proteomes" id="UP000245461"/>
    </source>
</evidence>
<organism evidence="2 3">
    <name type="scientific">Zavarzinia aquatilis</name>
    <dbReference type="NCBI Taxonomy" id="2211142"/>
    <lineage>
        <taxon>Bacteria</taxon>
        <taxon>Pseudomonadati</taxon>
        <taxon>Pseudomonadota</taxon>
        <taxon>Alphaproteobacteria</taxon>
        <taxon>Rhodospirillales</taxon>
        <taxon>Zavarziniaceae</taxon>
        <taxon>Zavarzinia</taxon>
    </lineage>
</organism>
<evidence type="ECO:0008006" key="4">
    <source>
        <dbReference type="Google" id="ProtNLM"/>
    </source>
</evidence>
<dbReference type="InterPro" id="IPR022584">
    <property type="entry name" value="DUF2937"/>
</dbReference>